<sequence length="184" mass="20703">MDVDDYTYVSKHKRSHDKGDREHKKKRHKSDKDGSIHKSKGDHKTRIVDDDPNDEDMWEEKNIDMEGEQPIATDIPVAESLKLTSRATTLPTDPPLPPSIVAETALKRDEWMLEPSVTPPILTPPSRARERLVEDESLTEDYGEPSTNSRTTAGGVDFFSSLGKERKKKPAPKVIEEVILHPAA</sequence>
<keyword evidence="2" id="KW-1185">Reference proteome</keyword>
<evidence type="ECO:0000313" key="2">
    <source>
        <dbReference type="Proteomes" id="UP001148662"/>
    </source>
</evidence>
<accession>A0ACC1T1I5</accession>
<protein>
    <submittedName>
        <fullName evidence="1">Uncharacterized protein</fullName>
    </submittedName>
</protein>
<dbReference type="Proteomes" id="UP001148662">
    <property type="component" value="Unassembled WGS sequence"/>
</dbReference>
<reference evidence="1" key="1">
    <citation type="submission" date="2022-07" db="EMBL/GenBank/DDBJ databases">
        <title>Genome Sequence of Phlebia brevispora.</title>
        <authorList>
            <person name="Buettner E."/>
        </authorList>
    </citation>
    <scope>NUCLEOTIDE SEQUENCE</scope>
    <source>
        <strain evidence="1">MPL23</strain>
    </source>
</reference>
<comment type="caution">
    <text evidence="1">The sequence shown here is derived from an EMBL/GenBank/DDBJ whole genome shotgun (WGS) entry which is preliminary data.</text>
</comment>
<evidence type="ECO:0000313" key="1">
    <source>
        <dbReference type="EMBL" id="KAJ3551059.1"/>
    </source>
</evidence>
<organism evidence="1 2">
    <name type="scientific">Phlebia brevispora</name>
    <dbReference type="NCBI Taxonomy" id="194682"/>
    <lineage>
        <taxon>Eukaryota</taxon>
        <taxon>Fungi</taxon>
        <taxon>Dikarya</taxon>
        <taxon>Basidiomycota</taxon>
        <taxon>Agaricomycotina</taxon>
        <taxon>Agaricomycetes</taxon>
        <taxon>Polyporales</taxon>
        <taxon>Meruliaceae</taxon>
        <taxon>Phlebia</taxon>
    </lineage>
</organism>
<name>A0ACC1T1I5_9APHY</name>
<gene>
    <name evidence="1" type="ORF">NM688_g4943</name>
</gene>
<proteinExistence type="predicted"/>
<dbReference type="EMBL" id="JANHOG010000866">
    <property type="protein sequence ID" value="KAJ3551059.1"/>
    <property type="molecule type" value="Genomic_DNA"/>
</dbReference>